<sequence length="179" mass="20348">MHRFWKSLHSKLRYQDRVLSVEHKTYSFSKINREMPFTVVNTSDWVVVIPETIDKKFVLVKQFRVGTTSVTLEFPGGAVSAGEEPKTAAARELEEETGLIPEKLNYLGIINPNPAFMSNKCFAYSATGCRYDGNMNLDMFEDIEVEEYRQSQFNEMVKAGKITHSIVLAAYSLHLLNSA</sequence>
<evidence type="ECO:0000313" key="10">
    <source>
        <dbReference type="EMBL" id="TYB33538.1"/>
    </source>
</evidence>
<accession>A0A5D0MQ92</accession>
<comment type="catalytic activity">
    <reaction evidence="1">
        <text>GDP-alpha-D-mannose + H2O = alpha-D-mannose 1-phosphate + GMP + 2 H(+)</text>
        <dbReference type="Rhea" id="RHEA:27978"/>
        <dbReference type="ChEBI" id="CHEBI:15377"/>
        <dbReference type="ChEBI" id="CHEBI:15378"/>
        <dbReference type="ChEBI" id="CHEBI:57527"/>
        <dbReference type="ChEBI" id="CHEBI:58115"/>
        <dbReference type="ChEBI" id="CHEBI:58409"/>
    </reaction>
</comment>
<evidence type="ECO:0000256" key="7">
    <source>
        <dbReference type="ARBA" id="ARBA00032272"/>
    </source>
</evidence>
<dbReference type="GO" id="GO:0019693">
    <property type="term" value="P:ribose phosphate metabolic process"/>
    <property type="evidence" value="ECO:0007669"/>
    <property type="project" value="TreeGrafter"/>
</dbReference>
<dbReference type="Gene3D" id="3.90.79.10">
    <property type="entry name" value="Nucleoside Triphosphate Pyrophosphohydrolase"/>
    <property type="match status" value="1"/>
</dbReference>
<evidence type="ECO:0000256" key="1">
    <source>
        <dbReference type="ARBA" id="ARBA00000847"/>
    </source>
</evidence>
<dbReference type="AlphaFoldDB" id="A0A5D0MQ92"/>
<evidence type="ECO:0000313" key="11">
    <source>
        <dbReference type="Proteomes" id="UP000323337"/>
    </source>
</evidence>
<comment type="cofactor">
    <cofactor evidence="2">
        <name>Mg(2+)</name>
        <dbReference type="ChEBI" id="CHEBI:18420"/>
    </cofactor>
</comment>
<dbReference type="CDD" id="cd03424">
    <property type="entry name" value="NUDIX_ADPRase_Nudt5_UGPPase_Nudt14"/>
    <property type="match status" value="1"/>
</dbReference>
<evidence type="ECO:0000256" key="4">
    <source>
        <dbReference type="ARBA" id="ARBA00016377"/>
    </source>
</evidence>
<evidence type="ECO:0000256" key="3">
    <source>
        <dbReference type="ARBA" id="ARBA00007275"/>
    </source>
</evidence>
<dbReference type="GO" id="GO:0005829">
    <property type="term" value="C:cytosol"/>
    <property type="evidence" value="ECO:0007669"/>
    <property type="project" value="TreeGrafter"/>
</dbReference>
<evidence type="ECO:0000259" key="9">
    <source>
        <dbReference type="PROSITE" id="PS51462"/>
    </source>
</evidence>
<keyword evidence="5 8" id="KW-0378">Hydrolase</keyword>
<reference evidence="10 11" key="1">
    <citation type="submission" date="2019-08" db="EMBL/GenBank/DDBJ databases">
        <title>Genomic characterization of a novel candidate phylum (ARYD3) from a high temperature, high salinity tertiary oil reservoir in north central Oklahoma, USA.</title>
        <authorList>
            <person name="Youssef N.H."/>
            <person name="Yadav A."/>
            <person name="Elshahed M.S."/>
        </authorList>
    </citation>
    <scope>NUCLEOTIDE SEQUENCE [LARGE SCALE GENOMIC DNA]</scope>
    <source>
        <strain evidence="10">ARYD1</strain>
    </source>
</reference>
<dbReference type="PRINTS" id="PR00502">
    <property type="entry name" value="NUDIXFAMILY"/>
</dbReference>
<dbReference type="InterPro" id="IPR000086">
    <property type="entry name" value="NUDIX_hydrolase_dom"/>
</dbReference>
<dbReference type="Proteomes" id="UP000323337">
    <property type="component" value="Unassembled WGS sequence"/>
</dbReference>
<dbReference type="SUPFAM" id="SSF55811">
    <property type="entry name" value="Nudix"/>
    <property type="match status" value="1"/>
</dbReference>
<dbReference type="PROSITE" id="PS00893">
    <property type="entry name" value="NUDIX_BOX"/>
    <property type="match status" value="1"/>
</dbReference>
<evidence type="ECO:0000256" key="2">
    <source>
        <dbReference type="ARBA" id="ARBA00001946"/>
    </source>
</evidence>
<dbReference type="PANTHER" id="PTHR11839:SF18">
    <property type="entry name" value="NUDIX HYDROLASE DOMAIN-CONTAINING PROTEIN"/>
    <property type="match status" value="1"/>
</dbReference>
<evidence type="ECO:0000256" key="8">
    <source>
        <dbReference type="RuleBase" id="RU003476"/>
    </source>
</evidence>
<comment type="caution">
    <text evidence="10">The sequence shown here is derived from an EMBL/GenBank/DDBJ whole genome shotgun (WGS) entry which is preliminary data.</text>
</comment>
<evidence type="ECO:0000256" key="6">
    <source>
        <dbReference type="ARBA" id="ARBA00032162"/>
    </source>
</evidence>
<dbReference type="InterPro" id="IPR015797">
    <property type="entry name" value="NUDIX_hydrolase-like_dom_sf"/>
</dbReference>
<dbReference type="InterPro" id="IPR020476">
    <property type="entry name" value="Nudix_hydrolase"/>
</dbReference>
<dbReference type="EMBL" id="VSIV01000136">
    <property type="protein sequence ID" value="TYB33538.1"/>
    <property type="molecule type" value="Genomic_DNA"/>
</dbReference>
<gene>
    <name evidence="10" type="ORF">FXF49_05910</name>
</gene>
<dbReference type="Pfam" id="PF00293">
    <property type="entry name" value="NUDIX"/>
    <property type="match status" value="1"/>
</dbReference>
<feature type="domain" description="Nudix hydrolase" evidence="9">
    <location>
        <begin position="41"/>
        <end position="170"/>
    </location>
</feature>
<name>A0A5D0MQ92_FLESI</name>
<protein>
    <recommendedName>
        <fullName evidence="4">GDP-mannose pyrophosphatase</fullName>
    </recommendedName>
    <alternativeName>
        <fullName evidence="6">GDP-mannose hydrolase</fullName>
    </alternativeName>
    <alternativeName>
        <fullName evidence="7">GDPMK</fullName>
    </alternativeName>
</protein>
<dbReference type="GO" id="GO:0006753">
    <property type="term" value="P:nucleoside phosphate metabolic process"/>
    <property type="evidence" value="ECO:0007669"/>
    <property type="project" value="TreeGrafter"/>
</dbReference>
<dbReference type="PROSITE" id="PS51462">
    <property type="entry name" value="NUDIX"/>
    <property type="match status" value="1"/>
</dbReference>
<organism evidence="10 11">
    <name type="scientific">Flexistipes sinusarabici</name>
    <dbReference type="NCBI Taxonomy" id="2352"/>
    <lineage>
        <taxon>Bacteria</taxon>
        <taxon>Pseudomonadati</taxon>
        <taxon>Deferribacterota</taxon>
        <taxon>Deferribacteres</taxon>
        <taxon>Deferribacterales</taxon>
        <taxon>Flexistipitaceae</taxon>
        <taxon>Flexistipes</taxon>
    </lineage>
</organism>
<evidence type="ECO:0000256" key="5">
    <source>
        <dbReference type="ARBA" id="ARBA00022801"/>
    </source>
</evidence>
<dbReference type="InterPro" id="IPR020084">
    <property type="entry name" value="NUDIX_hydrolase_CS"/>
</dbReference>
<dbReference type="PANTHER" id="PTHR11839">
    <property type="entry name" value="UDP/ADP-SUGAR PYROPHOSPHATASE"/>
    <property type="match status" value="1"/>
</dbReference>
<dbReference type="GO" id="GO:0016462">
    <property type="term" value="F:pyrophosphatase activity"/>
    <property type="evidence" value="ECO:0007669"/>
    <property type="project" value="UniProtKB-ARBA"/>
</dbReference>
<comment type="similarity">
    <text evidence="3">Belongs to the Nudix hydrolase family. NudK subfamily.</text>
</comment>
<proteinExistence type="inferred from homology"/>